<evidence type="ECO:0000313" key="2">
    <source>
        <dbReference type="EMBL" id="CEG35352.1"/>
    </source>
</evidence>
<protein>
    <submittedName>
        <fullName evidence="2">Uncharacterized protein</fullName>
    </submittedName>
</protein>
<sequence>MNGEFDGIHDLKHQRVAKALAQVNGFRYRYQPAPQLNSEMLRFDSDDDEDCINVNETSNDQASSNENERQNYLKPGTKQVDGGLDVPLLTFDDHIDHLLRKTRTLAMLKIVNNTVDLVSSDSEDDSEEAGDIVTKELSLICLTKLGSRTNGSSSGKLLDVGDGRSSLVGTAAVKLARTVSAFLCLPRAISYVELEAITERLLEINNGFDDDEYANLIDYHVNSARGYETISATAEDDTIWKRRVLRPIQPLKLVEDLTDLELHQRHMFREANRFGGVSSRSFFLASSNLLLSSNDPEGTERPLESAALGSSTIMSAEVGLPPGISSEEVATSPFDEEQYIKWRTTVKDDYLAWLNAKVEAQKRRKSRTKKDDTNKKPRWLLLYEASKSKD</sequence>
<dbReference type="OMA" id="GFRYRYH"/>
<reference evidence="3" key="1">
    <citation type="submission" date="2014-09" db="EMBL/GenBank/DDBJ databases">
        <authorList>
            <person name="Sharma Rahul"/>
            <person name="Thines Marco"/>
        </authorList>
    </citation>
    <scope>NUCLEOTIDE SEQUENCE [LARGE SCALE GENOMIC DNA]</scope>
</reference>
<dbReference type="RefSeq" id="XP_024571721.1">
    <property type="nucleotide sequence ID" value="XM_024723225.1"/>
</dbReference>
<proteinExistence type="predicted"/>
<name>A0A0P1A4B6_PLAHL</name>
<dbReference type="AlphaFoldDB" id="A0A0P1A4B6"/>
<dbReference type="Proteomes" id="UP000054928">
    <property type="component" value="Unassembled WGS sequence"/>
</dbReference>
<dbReference type="EMBL" id="CCYD01000041">
    <property type="protein sequence ID" value="CEG35352.1"/>
    <property type="molecule type" value="Genomic_DNA"/>
</dbReference>
<feature type="region of interest" description="Disordered" evidence="1">
    <location>
        <begin position="56"/>
        <end position="78"/>
    </location>
</feature>
<evidence type="ECO:0000313" key="3">
    <source>
        <dbReference type="Proteomes" id="UP000054928"/>
    </source>
</evidence>
<dbReference type="OrthoDB" id="109329at2759"/>
<feature type="compositionally biased region" description="Polar residues" evidence="1">
    <location>
        <begin position="56"/>
        <end position="65"/>
    </location>
</feature>
<dbReference type="GeneID" id="36404533"/>
<organism evidence="2 3">
    <name type="scientific">Plasmopara halstedii</name>
    <name type="common">Downy mildew of sunflower</name>
    <dbReference type="NCBI Taxonomy" id="4781"/>
    <lineage>
        <taxon>Eukaryota</taxon>
        <taxon>Sar</taxon>
        <taxon>Stramenopiles</taxon>
        <taxon>Oomycota</taxon>
        <taxon>Peronosporomycetes</taxon>
        <taxon>Peronosporales</taxon>
        <taxon>Peronosporaceae</taxon>
        <taxon>Plasmopara</taxon>
    </lineage>
</organism>
<evidence type="ECO:0000256" key="1">
    <source>
        <dbReference type="SAM" id="MobiDB-lite"/>
    </source>
</evidence>
<keyword evidence="3" id="KW-1185">Reference proteome</keyword>
<accession>A0A0P1A4B6</accession>